<dbReference type="Proteomes" id="UP000066487">
    <property type="component" value="Chromosome"/>
</dbReference>
<dbReference type="Pfam" id="PF02447">
    <property type="entry name" value="GntP_permease"/>
    <property type="match status" value="1"/>
</dbReference>
<feature type="transmembrane region" description="Helical" evidence="1">
    <location>
        <begin position="387"/>
        <end position="410"/>
    </location>
</feature>
<keyword evidence="1" id="KW-0472">Membrane</keyword>
<gene>
    <name evidence="2" type="ORF">AO353_25205</name>
</gene>
<dbReference type="GO" id="GO:0015128">
    <property type="term" value="F:gluconate transmembrane transporter activity"/>
    <property type="evidence" value="ECO:0007669"/>
    <property type="project" value="InterPro"/>
</dbReference>
<sequence>MTPTYSLLTLGASILLIVVLIGKFRVHPFLSLIAASLLVGIGTGMAPTAIVSAFEKGMGSTLGFLAGIIGLGSILGKLLEESGGAKRIATTLLRVLGEKNASWAMMLVGFIAGIPVFFEVGFVLLIPLIYVVARQTRINVLYLGVPLAISLMVVHCILPPHPAATAITGMLNADIGKVILYGLIVGLPTAVIAGPIWVRLTCTREAPEGQAQFLAARSEAVIDDSKAPSFGIAMVTVLLPLALMVGKTLAAPLLTKGSMTLEWVSFIGNPLIALALSICFAYWSLGLRRGLGMGALLNLTNRCFPPLAGILLIIGAGGAFNDMLVGSGIGKALADVLGQSQINPIILAWLIAGLMHFAVGSATVAMISTAGMVLPILGQHPEYSPEILVIAIGAGAIGWTHVTDSAFWVVKEYLGIPLSEAIKKFTGATVLASSAALVFTLILSRFV</sequence>
<reference evidence="2 3" key="2">
    <citation type="journal article" date="2018" name="Nature">
        <title>Mutant phenotypes for thousands of bacterial genes of unknown function.</title>
        <authorList>
            <person name="Price M.N."/>
            <person name="Wetmore K.M."/>
            <person name="Waters R.J."/>
            <person name="Callaghan M."/>
            <person name="Ray J."/>
            <person name="Liu H."/>
            <person name="Kuehl J.V."/>
            <person name="Melnyk R.A."/>
            <person name="Lamson J.S."/>
            <person name="Suh Y."/>
            <person name="Carlson H.K."/>
            <person name="Esquivel Z."/>
            <person name="Sadeeshkumar H."/>
            <person name="Chakraborty R."/>
            <person name="Zane G.M."/>
            <person name="Rubin B.E."/>
            <person name="Wall J.D."/>
            <person name="Visel A."/>
            <person name="Bristow J."/>
            <person name="Blow M.J."/>
            <person name="Arkin A.P."/>
            <person name="Deutschbauer A.M."/>
        </authorList>
    </citation>
    <scope>NUCLEOTIDE SEQUENCE [LARGE SCALE GENOMIC DNA]</scope>
    <source>
        <strain evidence="2 3">FW300-N2E3</strain>
    </source>
</reference>
<keyword evidence="1" id="KW-1133">Transmembrane helix</keyword>
<dbReference type="NCBIfam" id="TIGR00791">
    <property type="entry name" value="gntP"/>
    <property type="match status" value="1"/>
</dbReference>
<dbReference type="InterPro" id="IPR003474">
    <property type="entry name" value="Glcn_transporter"/>
</dbReference>
<name>A0A0N9WNE0_PSEFL</name>
<evidence type="ECO:0000313" key="3">
    <source>
        <dbReference type="Proteomes" id="UP000066487"/>
    </source>
</evidence>
<feature type="transmembrane region" description="Helical" evidence="1">
    <location>
        <begin position="346"/>
        <end position="367"/>
    </location>
</feature>
<feature type="transmembrane region" description="Helical" evidence="1">
    <location>
        <begin position="263"/>
        <end position="284"/>
    </location>
</feature>
<dbReference type="AlphaFoldDB" id="A0A0N9WNE0"/>
<dbReference type="OrthoDB" id="9787129at2"/>
<feature type="transmembrane region" description="Helical" evidence="1">
    <location>
        <begin position="6"/>
        <end position="22"/>
    </location>
</feature>
<evidence type="ECO:0000256" key="1">
    <source>
        <dbReference type="SAM" id="Phobius"/>
    </source>
</evidence>
<feature type="transmembrane region" description="Helical" evidence="1">
    <location>
        <begin position="304"/>
        <end position="325"/>
    </location>
</feature>
<dbReference type="RefSeq" id="WP_054597403.1">
    <property type="nucleotide sequence ID" value="NZ_CP012830.1"/>
</dbReference>
<reference evidence="3" key="1">
    <citation type="submission" date="2015-09" db="EMBL/GenBank/DDBJ databases">
        <title>Whole genome sequence of Pseudomonas fluorescens FW300-N2E3.</title>
        <authorList>
            <person name="Ray J."/>
            <person name="Melnyk R."/>
            <person name="Deutschbauer A."/>
        </authorList>
    </citation>
    <scope>NUCLEOTIDE SEQUENCE [LARGE SCALE GENOMIC DNA]</scope>
    <source>
        <strain evidence="3">FW300-N2E3</strain>
    </source>
</reference>
<feature type="transmembrane region" description="Helical" evidence="1">
    <location>
        <begin position="230"/>
        <end position="251"/>
    </location>
</feature>
<protein>
    <submittedName>
        <fullName evidence="2">Permease DsdX</fullName>
    </submittedName>
</protein>
<dbReference type="EMBL" id="CP012830">
    <property type="protein sequence ID" value="ALI04197.1"/>
    <property type="molecule type" value="Genomic_DNA"/>
</dbReference>
<proteinExistence type="predicted"/>
<keyword evidence="1" id="KW-0812">Transmembrane</keyword>
<feature type="transmembrane region" description="Helical" evidence="1">
    <location>
        <begin position="100"/>
        <end position="133"/>
    </location>
</feature>
<feature type="transmembrane region" description="Helical" evidence="1">
    <location>
        <begin position="422"/>
        <end position="443"/>
    </location>
</feature>
<dbReference type="PANTHER" id="PTHR30354">
    <property type="entry name" value="GNT FAMILY GLUCONATE TRANSPORTER"/>
    <property type="match status" value="1"/>
</dbReference>
<feature type="transmembrane region" description="Helical" evidence="1">
    <location>
        <begin position="139"/>
        <end position="158"/>
    </location>
</feature>
<evidence type="ECO:0000313" key="2">
    <source>
        <dbReference type="EMBL" id="ALI04197.1"/>
    </source>
</evidence>
<dbReference type="PANTHER" id="PTHR30354:SF6">
    <property type="entry name" value="D-SERINE TRANSPORTER DSDX"/>
    <property type="match status" value="1"/>
</dbReference>
<feature type="transmembrane region" description="Helical" evidence="1">
    <location>
        <begin position="178"/>
        <end position="198"/>
    </location>
</feature>
<dbReference type="GO" id="GO:0005886">
    <property type="term" value="C:plasma membrane"/>
    <property type="evidence" value="ECO:0007669"/>
    <property type="project" value="TreeGrafter"/>
</dbReference>
<organism evidence="2 3">
    <name type="scientific">Pseudomonas fluorescens</name>
    <dbReference type="NCBI Taxonomy" id="294"/>
    <lineage>
        <taxon>Bacteria</taxon>
        <taxon>Pseudomonadati</taxon>
        <taxon>Pseudomonadota</taxon>
        <taxon>Gammaproteobacteria</taxon>
        <taxon>Pseudomonadales</taxon>
        <taxon>Pseudomonadaceae</taxon>
        <taxon>Pseudomonas</taxon>
    </lineage>
</organism>
<accession>A0A0N9WNE0</accession>
<feature type="transmembrane region" description="Helical" evidence="1">
    <location>
        <begin position="29"/>
        <end position="54"/>
    </location>
</feature>
<dbReference type="PIRSF" id="PIRSF002746">
    <property type="entry name" value="Gluconate_transporter"/>
    <property type="match status" value="1"/>
</dbReference>